<dbReference type="Proteomes" id="UP000610960">
    <property type="component" value="Unassembled WGS sequence"/>
</dbReference>
<feature type="coiled-coil region" evidence="1">
    <location>
        <begin position="184"/>
        <end position="211"/>
    </location>
</feature>
<keyword evidence="3" id="KW-1185">Reference proteome</keyword>
<reference evidence="2" key="1">
    <citation type="journal article" date="2014" name="Int. J. Syst. Evol. Microbiol.">
        <title>Complete genome sequence of Corynebacterium casei LMG S-19264T (=DSM 44701T), isolated from a smear-ripened cheese.</title>
        <authorList>
            <consortium name="US DOE Joint Genome Institute (JGI-PGF)"/>
            <person name="Walter F."/>
            <person name="Albersmeier A."/>
            <person name="Kalinowski J."/>
            <person name="Ruckert C."/>
        </authorList>
    </citation>
    <scope>NUCLEOTIDE SEQUENCE</scope>
    <source>
        <strain evidence="2">JCM 10088</strain>
    </source>
</reference>
<dbReference type="EMBL" id="BMNL01000001">
    <property type="protein sequence ID" value="GGP19694.1"/>
    <property type="molecule type" value="Genomic_DNA"/>
</dbReference>
<comment type="caution">
    <text evidence="2">The sequence shown here is derived from an EMBL/GenBank/DDBJ whole genome shotgun (WGS) entry which is preliminary data.</text>
</comment>
<evidence type="ECO:0000313" key="2">
    <source>
        <dbReference type="EMBL" id="GGP19694.1"/>
    </source>
</evidence>
<reference evidence="2" key="2">
    <citation type="submission" date="2020-09" db="EMBL/GenBank/DDBJ databases">
        <authorList>
            <person name="Sun Q."/>
            <person name="Ohkuma M."/>
        </authorList>
    </citation>
    <scope>NUCLEOTIDE SEQUENCE</scope>
    <source>
        <strain evidence="2">JCM 10088</strain>
    </source>
</reference>
<evidence type="ECO:0000256" key="1">
    <source>
        <dbReference type="SAM" id="Coils"/>
    </source>
</evidence>
<organism evidence="2 3">
    <name type="scientific">Thermocladium modestius</name>
    <dbReference type="NCBI Taxonomy" id="62609"/>
    <lineage>
        <taxon>Archaea</taxon>
        <taxon>Thermoproteota</taxon>
        <taxon>Thermoprotei</taxon>
        <taxon>Thermoproteales</taxon>
        <taxon>Thermoproteaceae</taxon>
        <taxon>Thermocladium</taxon>
    </lineage>
</organism>
<accession>A0A830GSG0</accession>
<keyword evidence="1" id="KW-0175">Coiled coil</keyword>
<name>A0A830GSG0_9CREN</name>
<evidence type="ECO:0000313" key="3">
    <source>
        <dbReference type="Proteomes" id="UP000610960"/>
    </source>
</evidence>
<dbReference type="AlphaFoldDB" id="A0A830GSG0"/>
<protein>
    <submittedName>
        <fullName evidence="2">Uncharacterized protein</fullName>
    </submittedName>
</protein>
<dbReference type="RefSeq" id="WP_188595814.1">
    <property type="nucleotide sequence ID" value="NZ_BMNL01000001.1"/>
</dbReference>
<gene>
    <name evidence="2" type="ORF">GCM10007981_04410</name>
</gene>
<sequence length="309" mass="35798">MSDTVHELEEIRRLLVNIYQSIGGMREQINSSTNVIRTELDEVNSSIDNLKDKLIESTNSINKTINYGITMTISESILREYADAYSKVVVSRLQLNVLRERLEEVNQRYYNNYKNIVVDYLRNIYDFLNQFINMSEQEFNILKKLLRLAKAAEDINNEVKPDWINKELIEVVSDSNIKKRLEDLSNFTERLREIHSKLTEAENSINNVESSLRDVQLPMDVEDDITVYVPITIVEVEVNGNSHSYSLRPAELDGEVLDQLLERAGRVKDGYPWKIDEKDIDGTLKMLQSIAESDDEHELISKIKVLQVN</sequence>
<proteinExistence type="predicted"/>
<dbReference type="Gene3D" id="1.20.5.110">
    <property type="match status" value="1"/>
</dbReference>